<evidence type="ECO:0000256" key="1">
    <source>
        <dbReference type="ARBA" id="ARBA00023015"/>
    </source>
</evidence>
<evidence type="ECO:0000256" key="2">
    <source>
        <dbReference type="ARBA" id="ARBA00023163"/>
    </source>
</evidence>
<keyword evidence="6" id="KW-1185">Reference proteome</keyword>
<keyword evidence="2" id="KW-0804">Transcription</keyword>
<feature type="domain" description="NR LBD" evidence="4">
    <location>
        <begin position="1"/>
        <end position="118"/>
    </location>
</feature>
<evidence type="ECO:0000313" key="5">
    <source>
        <dbReference type="EMBL" id="KAI1709367.1"/>
    </source>
</evidence>
<dbReference type="AlphaFoldDB" id="A0AAD4MZK0"/>
<comment type="caution">
    <text evidence="5">The sequence shown here is derived from an EMBL/GenBank/DDBJ whole genome shotgun (WGS) entry which is preliminary data.</text>
</comment>
<sequence>MHYVVNVVVTHMRNINITEMELMALFGMFIWKDTVNTISHETMGVVLRTRDNILVDLHNYYRSLGLIEAEVTVKTANLFFLMPKLEHLYRIMKENYSVASVFGMLDINPSCCEKMSSIINNRN</sequence>
<keyword evidence="3 5" id="KW-0675">Receptor</keyword>
<evidence type="ECO:0000313" key="6">
    <source>
        <dbReference type="Proteomes" id="UP001201812"/>
    </source>
</evidence>
<organism evidence="5 6">
    <name type="scientific">Ditylenchus destructor</name>
    <dbReference type="NCBI Taxonomy" id="166010"/>
    <lineage>
        <taxon>Eukaryota</taxon>
        <taxon>Metazoa</taxon>
        <taxon>Ecdysozoa</taxon>
        <taxon>Nematoda</taxon>
        <taxon>Chromadorea</taxon>
        <taxon>Rhabditida</taxon>
        <taxon>Tylenchina</taxon>
        <taxon>Tylenchomorpha</taxon>
        <taxon>Sphaerularioidea</taxon>
        <taxon>Anguinidae</taxon>
        <taxon>Anguininae</taxon>
        <taxon>Ditylenchus</taxon>
    </lineage>
</organism>
<proteinExistence type="predicted"/>
<dbReference type="Pfam" id="PF00104">
    <property type="entry name" value="Hormone_recep"/>
    <property type="match status" value="1"/>
</dbReference>
<dbReference type="PROSITE" id="PS51843">
    <property type="entry name" value="NR_LBD"/>
    <property type="match status" value="1"/>
</dbReference>
<dbReference type="GO" id="GO:0003700">
    <property type="term" value="F:DNA-binding transcription factor activity"/>
    <property type="evidence" value="ECO:0007669"/>
    <property type="project" value="TreeGrafter"/>
</dbReference>
<evidence type="ECO:0000259" key="4">
    <source>
        <dbReference type="PROSITE" id="PS51843"/>
    </source>
</evidence>
<evidence type="ECO:0000256" key="3">
    <source>
        <dbReference type="ARBA" id="ARBA00023170"/>
    </source>
</evidence>
<dbReference type="Gene3D" id="1.10.565.10">
    <property type="entry name" value="Retinoid X Receptor"/>
    <property type="match status" value="1"/>
</dbReference>
<dbReference type="Proteomes" id="UP001201812">
    <property type="component" value="Unassembled WGS sequence"/>
</dbReference>
<protein>
    <submittedName>
        <fullName evidence="5">Ligand-binding domain of nuclear hormone receptor domain-containing protein</fullName>
    </submittedName>
</protein>
<dbReference type="InterPro" id="IPR000536">
    <property type="entry name" value="Nucl_hrmn_rcpt_lig-bd"/>
</dbReference>
<dbReference type="PANTHER" id="PTHR46011:SF6">
    <property type="entry name" value="HIGH ZINC ACTIVATED NUCLEAR RECEPTOR PROTEIN"/>
    <property type="match status" value="1"/>
</dbReference>
<gene>
    <name evidence="5" type="ORF">DdX_11443</name>
</gene>
<dbReference type="PANTHER" id="PTHR46011">
    <property type="entry name" value="NUCLEAR HORMONE RECEPTOR FAMILY MEMBER NHR-86-RELATED"/>
    <property type="match status" value="1"/>
</dbReference>
<accession>A0AAD4MZK0</accession>
<dbReference type="EMBL" id="JAKKPZ010000031">
    <property type="protein sequence ID" value="KAI1709367.1"/>
    <property type="molecule type" value="Genomic_DNA"/>
</dbReference>
<reference evidence="5" key="1">
    <citation type="submission" date="2022-01" db="EMBL/GenBank/DDBJ databases">
        <title>Genome Sequence Resource for Two Populations of Ditylenchus destructor, the Migratory Endoparasitic Phytonematode.</title>
        <authorList>
            <person name="Zhang H."/>
            <person name="Lin R."/>
            <person name="Xie B."/>
        </authorList>
    </citation>
    <scope>NUCLEOTIDE SEQUENCE</scope>
    <source>
        <strain evidence="5">BazhouSP</strain>
    </source>
</reference>
<dbReference type="SUPFAM" id="SSF48508">
    <property type="entry name" value="Nuclear receptor ligand-binding domain"/>
    <property type="match status" value="1"/>
</dbReference>
<keyword evidence="1" id="KW-0805">Transcription regulation</keyword>
<dbReference type="InterPro" id="IPR035500">
    <property type="entry name" value="NHR-like_dom_sf"/>
</dbReference>
<name>A0AAD4MZK0_9BILA</name>
<dbReference type="GO" id="GO:0005634">
    <property type="term" value="C:nucleus"/>
    <property type="evidence" value="ECO:0007669"/>
    <property type="project" value="TreeGrafter"/>
</dbReference>